<gene>
    <name evidence="5" type="ORF">DOK76_03590</name>
</gene>
<dbReference type="Gene3D" id="3.90.245.10">
    <property type="entry name" value="Ribonucleoside hydrolase-like"/>
    <property type="match status" value="1"/>
</dbReference>
<organism evidence="5 6">
    <name type="scientific">Candidatus Vagococcus giribetii</name>
    <dbReference type="NCBI Taxonomy" id="2230876"/>
    <lineage>
        <taxon>Bacteria</taxon>
        <taxon>Bacillati</taxon>
        <taxon>Bacillota</taxon>
        <taxon>Bacilli</taxon>
        <taxon>Lactobacillales</taxon>
        <taxon>Enterococcaceae</taxon>
        <taxon>Vagococcus</taxon>
    </lineage>
</organism>
<feature type="region of interest" description="Disordered" evidence="3">
    <location>
        <begin position="68"/>
        <end position="95"/>
    </location>
</feature>
<keyword evidence="6" id="KW-1185">Reference proteome</keyword>
<feature type="compositionally biased region" description="Basic and acidic residues" evidence="3">
    <location>
        <begin position="72"/>
        <end position="88"/>
    </location>
</feature>
<proteinExistence type="predicted"/>
<dbReference type="EMBL" id="JAFLVX010000011">
    <property type="protein sequence ID" value="MBO0476138.1"/>
    <property type="molecule type" value="Genomic_DNA"/>
</dbReference>
<protein>
    <submittedName>
        <fullName evidence="5">Nucleoside hydrolase</fullName>
    </submittedName>
</protein>
<evidence type="ECO:0000256" key="2">
    <source>
        <dbReference type="ARBA" id="ARBA00023295"/>
    </source>
</evidence>
<comment type="caution">
    <text evidence="5">The sequence shown here is derived from an EMBL/GenBank/DDBJ whole genome shotgun (WGS) entry which is preliminary data.</text>
</comment>
<dbReference type="Proteomes" id="UP000664857">
    <property type="component" value="Unassembled WGS sequence"/>
</dbReference>
<dbReference type="InterPro" id="IPR023186">
    <property type="entry name" value="IUNH"/>
</dbReference>
<dbReference type="SUPFAM" id="SSF53590">
    <property type="entry name" value="Nucleoside hydrolase"/>
    <property type="match status" value="1"/>
</dbReference>
<sequence>MNKRKVIIDCDPGMDDSMAIVLGCKSDTLSIEGITTVNGNYPVEMTTKNALKVLEMLDRPDIPVAKGLGKPILRESPKDPFSHGKDGQAENNLPEPTLRLNDLHAVDLMIDTIRKNPGEITLICLGPLSNLALAMIKEPAIIEEIHQVIAISGAFGLNEYAFRKATGDTPQSEWNVYVDPEAADIVYKSGADFTAIGLDIATHFDVNMTTEQIELLEKSPNPEAKFLLNAIQFVNKRGYEAYTTIIDCLAVAYAIDPELIETFEGKVGIELKGTYAFANTVLDRRDHHSWESMTKINIGSRVNYNHFLEMIIQHVIA</sequence>
<dbReference type="GO" id="GO:0016787">
    <property type="term" value="F:hydrolase activity"/>
    <property type="evidence" value="ECO:0007669"/>
    <property type="project" value="UniProtKB-KW"/>
</dbReference>
<keyword evidence="1 5" id="KW-0378">Hydrolase</keyword>
<evidence type="ECO:0000313" key="6">
    <source>
        <dbReference type="Proteomes" id="UP000664857"/>
    </source>
</evidence>
<evidence type="ECO:0000256" key="3">
    <source>
        <dbReference type="SAM" id="MobiDB-lite"/>
    </source>
</evidence>
<evidence type="ECO:0000259" key="4">
    <source>
        <dbReference type="Pfam" id="PF01156"/>
    </source>
</evidence>
<dbReference type="PANTHER" id="PTHR12304">
    <property type="entry name" value="INOSINE-URIDINE PREFERRING NUCLEOSIDE HYDROLASE"/>
    <property type="match status" value="1"/>
</dbReference>
<dbReference type="PANTHER" id="PTHR12304:SF4">
    <property type="entry name" value="URIDINE NUCLEOSIDASE"/>
    <property type="match status" value="1"/>
</dbReference>
<reference evidence="5 6" key="1">
    <citation type="submission" date="2021-03" db="EMBL/GenBank/DDBJ databases">
        <title>Enterococcal diversity collection.</title>
        <authorList>
            <person name="Gilmore M.S."/>
            <person name="Schwartzman J."/>
            <person name="Van Tyne D."/>
            <person name="Martin M."/>
            <person name="Earl A.M."/>
            <person name="Manson A.L."/>
            <person name="Straub T."/>
            <person name="Salamzade R."/>
            <person name="Saavedra J."/>
            <person name="Lebreton F."/>
            <person name="Prichula J."/>
            <person name="Schaufler K."/>
            <person name="Gaca A."/>
            <person name="Sgardioli B."/>
            <person name="Wagenaar J."/>
            <person name="Strong T."/>
        </authorList>
    </citation>
    <scope>NUCLEOTIDE SEQUENCE [LARGE SCALE GENOMIC DNA]</scope>
    <source>
        <strain evidence="5 6">DIV0080</strain>
    </source>
</reference>
<accession>A0ABS3HQW3</accession>
<keyword evidence="2" id="KW-0326">Glycosidase</keyword>
<feature type="domain" description="Inosine/uridine-preferring nucleoside hydrolase" evidence="4">
    <location>
        <begin position="6"/>
        <end position="308"/>
    </location>
</feature>
<name>A0ABS3HQW3_9ENTE</name>
<evidence type="ECO:0000313" key="5">
    <source>
        <dbReference type="EMBL" id="MBO0476138.1"/>
    </source>
</evidence>
<dbReference type="InterPro" id="IPR036452">
    <property type="entry name" value="Ribo_hydro-like"/>
</dbReference>
<evidence type="ECO:0000256" key="1">
    <source>
        <dbReference type="ARBA" id="ARBA00022801"/>
    </source>
</evidence>
<dbReference type="Pfam" id="PF01156">
    <property type="entry name" value="IU_nuc_hydro"/>
    <property type="match status" value="1"/>
</dbReference>
<dbReference type="InterPro" id="IPR001910">
    <property type="entry name" value="Inosine/uridine_hydrolase_dom"/>
</dbReference>
<dbReference type="RefSeq" id="WP_206965050.1">
    <property type="nucleotide sequence ID" value="NZ_JAFLVX010000011.1"/>
</dbReference>